<name>R4PWM0_9BACT</name>
<gene>
    <name evidence="1" type="ORF">L336_0446</name>
</gene>
<evidence type="ECO:0008006" key="3">
    <source>
        <dbReference type="Google" id="ProtNLM"/>
    </source>
</evidence>
<keyword evidence="2" id="KW-1185">Reference proteome</keyword>
<dbReference type="Proteomes" id="UP000013893">
    <property type="component" value="Chromosome"/>
</dbReference>
<accession>R4PWM0</accession>
<dbReference type="KEGG" id="saal:L336_0446"/>
<organism evidence="1 2">
    <name type="scientific">Candidatus Saccharimonas aalborgensis</name>
    <dbReference type="NCBI Taxonomy" id="1332188"/>
    <lineage>
        <taxon>Bacteria</taxon>
        <taxon>Candidatus Saccharimonadota</taxon>
        <taxon>Candidatus Saccharimonadia</taxon>
        <taxon>Candidatus Saccharimonadales</taxon>
        <taxon>Candidatus Saccharimonadaceae</taxon>
        <taxon>Candidatus Saccharimonas</taxon>
    </lineage>
</organism>
<evidence type="ECO:0000313" key="2">
    <source>
        <dbReference type="Proteomes" id="UP000013893"/>
    </source>
</evidence>
<dbReference type="HOGENOM" id="CLU_1632349_0_0_0"/>
<proteinExistence type="predicted"/>
<dbReference type="PROSITE" id="PS51257">
    <property type="entry name" value="PROKAR_LIPOPROTEIN"/>
    <property type="match status" value="1"/>
</dbReference>
<protein>
    <recommendedName>
        <fullName evidence="3">GIY-YIG domain-containing protein</fullName>
    </recommendedName>
</protein>
<sequence length="162" mass="18352">MVCDSIRVTQLYIISQYIFSQNEHYVIIPSVTGSCKVGRELQKNHKVGVARRSRHRIFLRARRGYEEMTAQQLYDDVLSYVGSDNFINWYVGITGDVEKRLFGEHNVHRTQHKWIHGQAMSAETARAVEAALIELGFDGGGGGGDHTAIHVYAFRQDLGTVR</sequence>
<dbReference type="EMBL" id="CP005957">
    <property type="protein sequence ID" value="AGL62152.1"/>
    <property type="molecule type" value="Genomic_DNA"/>
</dbReference>
<evidence type="ECO:0000313" key="1">
    <source>
        <dbReference type="EMBL" id="AGL62152.1"/>
    </source>
</evidence>
<reference evidence="1 2" key="1">
    <citation type="journal article" date="2013" name="Nat. Biotechnol.">
        <title>Genome sequences of rare, uncultured bacteria obtained by differential coverage binning of multiple metagenomes.</title>
        <authorList>
            <person name="Albertsen M."/>
            <person name="Hugenholtz P."/>
            <person name="Skarshewski A."/>
            <person name="Nielsen K.L."/>
            <person name="Tyson G.W."/>
            <person name="Nielsen P.H."/>
        </authorList>
    </citation>
    <scope>NUCLEOTIDE SEQUENCE [LARGE SCALE GENOMIC DNA]</scope>
    <source>
        <strain evidence="1">TM71</strain>
    </source>
</reference>
<dbReference type="AlphaFoldDB" id="R4PWM0"/>
<dbReference type="STRING" id="1332188.L336_0446"/>